<comment type="caution">
    <text evidence="1">The sequence shown here is derived from an EMBL/GenBank/DDBJ whole genome shotgun (WGS) entry which is preliminary data.</text>
</comment>
<dbReference type="RefSeq" id="WP_021434318.1">
    <property type="nucleotide sequence ID" value="NZ_AVNC01000018.1"/>
</dbReference>
<dbReference type="Pfam" id="PF13376">
    <property type="entry name" value="OmdA"/>
    <property type="match status" value="1"/>
</dbReference>
<dbReference type="Proteomes" id="UP000015688">
    <property type="component" value="Unassembled WGS sequence"/>
</dbReference>
<accession>T4VA16</accession>
<dbReference type="PATRIC" id="fig|1233171.3.peg.3226"/>
<reference evidence="1 2" key="1">
    <citation type="submission" date="2013-06" db="EMBL/GenBank/DDBJ databases">
        <authorList>
            <person name="Walk S."/>
            <person name="Aronoff D."/>
            <person name="Young V.Y."/>
            <person name="Marsh J."/>
            <person name="Harrison L."/>
            <person name="Daugherty S.C."/>
            <person name="Shefchek K.A."/>
            <person name="Hine E.E."/>
            <person name="Tallon L.J."/>
            <person name="Sadzewicz L.K."/>
            <person name="Rasko D.A."/>
        </authorList>
    </citation>
    <scope>NUCLEOTIDE SEQUENCE [LARGE SCALE GENOMIC DNA]</scope>
    <source>
        <strain evidence="1 2">ATCC 638</strain>
    </source>
</reference>
<sequence>MELNNLLNVKNREELRAWLNKNHKIEKECWVIVNRGKAKINGEFIYLDLVEEAMCFGWIDSTCKKIEEGITAQRISPRRKNSSWTELNKERCRRLEKIGLLTESGRSILPDISMKSFDIDEDVINSIKEDSIAWDNFNKLPELYKRIRIDNIQSYKKQREVYDRRLKKFIDKTRDGVMYGDWNDNGRLLDY</sequence>
<evidence type="ECO:0000313" key="2">
    <source>
        <dbReference type="Proteomes" id="UP000015688"/>
    </source>
</evidence>
<gene>
    <name evidence="1" type="ORF">C672_3343</name>
</gene>
<dbReference type="GeneID" id="67474204"/>
<dbReference type="EMBL" id="AVNC01000018">
    <property type="protein sequence ID" value="EQK40549.1"/>
    <property type="molecule type" value="Genomic_DNA"/>
</dbReference>
<name>T4VA16_PARBF</name>
<evidence type="ECO:0000313" key="1">
    <source>
        <dbReference type="EMBL" id="EQK40549.1"/>
    </source>
</evidence>
<dbReference type="AlphaFoldDB" id="T4VA16"/>
<organism evidence="1 2">
    <name type="scientific">Paraclostridium bifermentans ATCC 638 = DSM 14991</name>
    <dbReference type="NCBI Taxonomy" id="1233171"/>
    <lineage>
        <taxon>Bacteria</taxon>
        <taxon>Bacillati</taxon>
        <taxon>Bacillota</taxon>
        <taxon>Clostridia</taxon>
        <taxon>Peptostreptococcales</taxon>
        <taxon>Peptostreptococcaceae</taxon>
        <taxon>Paraclostridium</taxon>
    </lineage>
</organism>
<proteinExistence type="predicted"/>
<protein>
    <submittedName>
        <fullName evidence="1">Bacteriocin-protection, YdeI/OmpD-Associated family protein</fullName>
    </submittedName>
</protein>